<protein>
    <recommendedName>
        <fullName evidence="5">Right handed beta helix domain-containing protein</fullName>
    </recommendedName>
</protein>
<sequence length="426" mass="45791">MLISLIVTFSRIHSLSINLQDVLNEHADDVTEINPHLTLVVDHSDFANINITAQKPVLAGPEVQNVTIFKSTFLNIACSEDGPLPTEAVQGVANRSVVVKSSQIRGVDGALSGALVFGLQASSLTLEHVQWDDGTNAVRFSENVAFDKTLELTINSSRVQNTTASEIWPNGGFLYLPHDQVHINMYDTSVYSSSAPNGNGAGKSGGLMYAGKNVDTIALGFFTDANRSTITFDRCHISNTSAGQSGGFIYAGKNVDMVTLNALAVFNSTALENGGSIFVDKCVVRCCKAESGMGNDVLISFKSEVNYKVKMKNFENCTSYTRGHKVTFLPKVHHTAWTNSRSLKYQSVATGIVIGIIVFLAVCTVVAIVCCRCGVCVACGCGKRKADAYQHVESQPISDSVPSQSYSDGPSPQQDQVDFHQSINNA</sequence>
<dbReference type="Proteomes" id="UP001281761">
    <property type="component" value="Unassembled WGS sequence"/>
</dbReference>
<proteinExistence type="predicted"/>
<evidence type="ECO:0000256" key="2">
    <source>
        <dbReference type="SAM" id="Phobius"/>
    </source>
</evidence>
<dbReference type="EMBL" id="JARBJD010000376">
    <property type="protein sequence ID" value="KAK2942889.1"/>
    <property type="molecule type" value="Genomic_DNA"/>
</dbReference>
<reference evidence="3 4" key="1">
    <citation type="journal article" date="2022" name="bioRxiv">
        <title>Genomics of Preaxostyla Flagellates Illuminates Evolutionary Transitions and the Path Towards Mitochondrial Loss.</title>
        <authorList>
            <person name="Novak L.V.F."/>
            <person name="Treitli S.C."/>
            <person name="Pyrih J."/>
            <person name="Halakuc P."/>
            <person name="Pipaliya S.V."/>
            <person name="Vacek V."/>
            <person name="Brzon O."/>
            <person name="Soukal P."/>
            <person name="Eme L."/>
            <person name="Dacks J.B."/>
            <person name="Karnkowska A."/>
            <person name="Elias M."/>
            <person name="Hampl V."/>
        </authorList>
    </citation>
    <scope>NUCLEOTIDE SEQUENCE [LARGE SCALE GENOMIC DNA]</scope>
    <source>
        <strain evidence="3">NAU3</strain>
        <tissue evidence="3">Gut</tissue>
    </source>
</reference>
<feature type="transmembrane region" description="Helical" evidence="2">
    <location>
        <begin position="348"/>
        <end position="369"/>
    </location>
</feature>
<evidence type="ECO:0000313" key="3">
    <source>
        <dbReference type="EMBL" id="KAK2942889.1"/>
    </source>
</evidence>
<gene>
    <name evidence="3" type="ORF">BLNAU_22185</name>
</gene>
<keyword evidence="2" id="KW-0812">Transmembrane</keyword>
<comment type="caution">
    <text evidence="3">The sequence shown here is derived from an EMBL/GenBank/DDBJ whole genome shotgun (WGS) entry which is preliminary data.</text>
</comment>
<keyword evidence="4" id="KW-1185">Reference proteome</keyword>
<evidence type="ECO:0008006" key="5">
    <source>
        <dbReference type="Google" id="ProtNLM"/>
    </source>
</evidence>
<name>A0ABQ9WTR7_9EUKA</name>
<feature type="region of interest" description="Disordered" evidence="1">
    <location>
        <begin position="396"/>
        <end position="426"/>
    </location>
</feature>
<evidence type="ECO:0000313" key="4">
    <source>
        <dbReference type="Proteomes" id="UP001281761"/>
    </source>
</evidence>
<accession>A0ABQ9WTR7</accession>
<organism evidence="3 4">
    <name type="scientific">Blattamonas nauphoetae</name>
    <dbReference type="NCBI Taxonomy" id="2049346"/>
    <lineage>
        <taxon>Eukaryota</taxon>
        <taxon>Metamonada</taxon>
        <taxon>Preaxostyla</taxon>
        <taxon>Oxymonadida</taxon>
        <taxon>Blattamonas</taxon>
    </lineage>
</organism>
<evidence type="ECO:0000256" key="1">
    <source>
        <dbReference type="SAM" id="MobiDB-lite"/>
    </source>
</evidence>
<keyword evidence="2" id="KW-1133">Transmembrane helix</keyword>
<keyword evidence="2" id="KW-0472">Membrane</keyword>